<dbReference type="RefSeq" id="XP_033464693.1">
    <property type="nucleotide sequence ID" value="XM_033603759.1"/>
</dbReference>
<dbReference type="InterPro" id="IPR021838">
    <property type="entry name" value="DUF3431"/>
</dbReference>
<dbReference type="OrthoDB" id="426718at2759"/>
<sequence length="414" mass="47535">MLQQRRRLQFTSTLLICAVLILCSLRYVQNRASHGKASRVILPDLRVGRQEYQFKEPVVNSTSPYPIGKTKPAGSNYTRALVIASLKKQDTAWADAYLGEMQEAGLLSTAIYVVDNPRAKPRVPKNKGHEAMVYLTYIIDNYDALPDVSIFMHADRYTWHNDDLLERDAVKMIQHLSPERVTREGYMNLRCHWVPGCPAWLQPHMAVPDPAKEEQLVIAQHWSQLFPEEPLPEVLAQPCCGQFAVSRDRILELPKKRYMFLREWLLNTALTDYLSGRVFEYTWQFIFTKSPVTCPSMSACYCDGYGICFGNPKEFDYWFELRYKRNGYVEAMRMWQKMLDHPQGMVSFGAPGARALLGELSGVPDRDKIGEAKRLVDIYTRDMDERLAAAFVAGDSPRQRALESGRDWREGDGF</sequence>
<dbReference type="Pfam" id="PF11913">
    <property type="entry name" value="DUF3431"/>
    <property type="match status" value="1"/>
</dbReference>
<keyword evidence="1" id="KW-1185">Reference proteome</keyword>
<dbReference type="PANTHER" id="PTHR37490:SF3">
    <property type="entry name" value="DUF3431 DOMAIN CONTAINING PROTEIN"/>
    <property type="match status" value="1"/>
</dbReference>
<evidence type="ECO:0000313" key="1">
    <source>
        <dbReference type="Proteomes" id="UP000504637"/>
    </source>
</evidence>
<evidence type="ECO:0000313" key="2">
    <source>
        <dbReference type="RefSeq" id="XP_033464693.1"/>
    </source>
</evidence>
<dbReference type="AlphaFoldDB" id="A0A6J3MKY8"/>
<proteinExistence type="predicted"/>
<dbReference type="GeneID" id="54361559"/>
<dbReference type="PANTHER" id="PTHR37490">
    <property type="entry name" value="EXPRESSED PROTEIN"/>
    <property type="match status" value="1"/>
</dbReference>
<protein>
    <submittedName>
        <fullName evidence="2">Uncharacterized protein</fullName>
    </submittedName>
</protein>
<dbReference type="Proteomes" id="UP000504637">
    <property type="component" value="Unplaced"/>
</dbReference>
<name>A0A6J3MKY8_9PEZI</name>
<reference evidence="2" key="2">
    <citation type="submission" date="2020-04" db="EMBL/GenBank/DDBJ databases">
        <authorList>
            <consortium name="NCBI Genome Project"/>
        </authorList>
    </citation>
    <scope>NUCLEOTIDE SEQUENCE</scope>
    <source>
        <strain evidence="2">CBS 342.82</strain>
    </source>
</reference>
<accession>A0A6J3MKY8</accession>
<reference evidence="2" key="3">
    <citation type="submission" date="2025-08" db="UniProtKB">
        <authorList>
            <consortium name="RefSeq"/>
        </authorList>
    </citation>
    <scope>IDENTIFICATION</scope>
    <source>
        <strain evidence="2">CBS 342.82</strain>
    </source>
</reference>
<reference evidence="2" key="1">
    <citation type="submission" date="2020-01" db="EMBL/GenBank/DDBJ databases">
        <authorList>
            <consortium name="DOE Joint Genome Institute"/>
            <person name="Haridas S."/>
            <person name="Albert R."/>
            <person name="Binder M."/>
            <person name="Bloem J."/>
            <person name="Labutti K."/>
            <person name="Salamov A."/>
            <person name="Andreopoulos B."/>
            <person name="Baker S.E."/>
            <person name="Barry K."/>
            <person name="Bills G."/>
            <person name="Bluhm B.H."/>
            <person name="Cannon C."/>
            <person name="Castanera R."/>
            <person name="Culley D.E."/>
            <person name="Daum C."/>
            <person name="Ezra D."/>
            <person name="Gonzalez J.B."/>
            <person name="Henrissat B."/>
            <person name="Kuo A."/>
            <person name="Liang C."/>
            <person name="Lipzen A."/>
            <person name="Lutzoni F."/>
            <person name="Magnuson J."/>
            <person name="Mondo S."/>
            <person name="Nolan M."/>
            <person name="Ohm R."/>
            <person name="Pangilinan J."/>
            <person name="Park H.-J."/>
            <person name="Ramirez L."/>
            <person name="Alfaro M."/>
            <person name="Sun H."/>
            <person name="Tritt A."/>
            <person name="Yoshinaga Y."/>
            <person name="Zwiers L.-H."/>
            <person name="Turgeon B.G."/>
            <person name="Goodwin S.B."/>
            <person name="Spatafora J.W."/>
            <person name="Crous P.W."/>
            <person name="Grigoriev I.V."/>
        </authorList>
    </citation>
    <scope>NUCLEOTIDE SEQUENCE</scope>
    <source>
        <strain evidence="2">CBS 342.82</strain>
    </source>
</reference>
<gene>
    <name evidence="2" type="ORF">K489DRAFT_375786</name>
</gene>
<organism evidence="2">
    <name type="scientific">Dissoconium aciculare CBS 342.82</name>
    <dbReference type="NCBI Taxonomy" id="1314786"/>
    <lineage>
        <taxon>Eukaryota</taxon>
        <taxon>Fungi</taxon>
        <taxon>Dikarya</taxon>
        <taxon>Ascomycota</taxon>
        <taxon>Pezizomycotina</taxon>
        <taxon>Dothideomycetes</taxon>
        <taxon>Dothideomycetidae</taxon>
        <taxon>Mycosphaerellales</taxon>
        <taxon>Dissoconiaceae</taxon>
        <taxon>Dissoconium</taxon>
    </lineage>
</organism>